<dbReference type="PROSITE" id="PS50181">
    <property type="entry name" value="FBOX"/>
    <property type="match status" value="1"/>
</dbReference>
<accession>A0A815ZHB9</accession>
<dbReference type="AlphaFoldDB" id="A0A815ZHB9"/>
<reference evidence="3" key="1">
    <citation type="submission" date="2021-02" db="EMBL/GenBank/DDBJ databases">
        <authorList>
            <person name="Nowell W R."/>
        </authorList>
    </citation>
    <scope>NUCLEOTIDE SEQUENCE</scope>
</reference>
<dbReference type="InterPro" id="IPR001810">
    <property type="entry name" value="F-box_dom"/>
</dbReference>
<organism evidence="3 4">
    <name type="scientific">Rotaria sordida</name>
    <dbReference type="NCBI Taxonomy" id="392033"/>
    <lineage>
        <taxon>Eukaryota</taxon>
        <taxon>Metazoa</taxon>
        <taxon>Spiralia</taxon>
        <taxon>Gnathifera</taxon>
        <taxon>Rotifera</taxon>
        <taxon>Eurotatoria</taxon>
        <taxon>Bdelloidea</taxon>
        <taxon>Philodinida</taxon>
        <taxon>Philodinidae</taxon>
        <taxon>Rotaria</taxon>
    </lineage>
</organism>
<comment type="caution">
    <text evidence="3">The sequence shown here is derived from an EMBL/GenBank/DDBJ whole genome shotgun (WGS) entry which is preliminary data.</text>
</comment>
<evidence type="ECO:0000313" key="3">
    <source>
        <dbReference type="EMBL" id="CAF1583508.1"/>
    </source>
</evidence>
<dbReference type="Proteomes" id="UP000663870">
    <property type="component" value="Unassembled WGS sequence"/>
</dbReference>
<feature type="domain" description="F-box" evidence="1">
    <location>
        <begin position="9"/>
        <end position="56"/>
    </location>
</feature>
<dbReference type="EMBL" id="CAJNOL010004217">
    <property type="protein sequence ID" value="CAF1583508.1"/>
    <property type="molecule type" value="Genomic_DNA"/>
</dbReference>
<name>A0A815ZHB9_9BILA</name>
<evidence type="ECO:0000313" key="4">
    <source>
        <dbReference type="Proteomes" id="UP000663870"/>
    </source>
</evidence>
<dbReference type="Gene3D" id="3.80.10.10">
    <property type="entry name" value="Ribonuclease Inhibitor"/>
    <property type="match status" value="1"/>
</dbReference>
<keyword evidence="4" id="KW-1185">Reference proteome</keyword>
<dbReference type="EMBL" id="CAJNOH010002940">
    <property type="protein sequence ID" value="CAF1317078.1"/>
    <property type="molecule type" value="Genomic_DNA"/>
</dbReference>
<dbReference type="InterPro" id="IPR032675">
    <property type="entry name" value="LRR_dom_sf"/>
</dbReference>
<proteinExistence type="predicted"/>
<protein>
    <recommendedName>
        <fullName evidence="1">F-box domain-containing protein</fullName>
    </recommendedName>
</protein>
<sequence>MKINMKYSCVELNDLPDEILIIIFKKLDNLEILYSIQDVNERLNKIIHDPIFTSHLSFLKWSFNKCINKFSSHIILNRFCFEILPKIHTKIKWLDVESSSIKNILYAADYPNLNTLGLYNIKEDKIKYLFTDKRLSSFIFKNQITKLIININPDKKKWSRMENVCNTIFTIFLNLTNLIFYDASYENHVRLLFNIPSPTFSSSSLLILKIKVQTFHECLYILDGRFDQLHTLYIELVNILPPSKEIENQRKIPNLKCFVLYCILETWYYDQLILPLLYRMPNLEKLSLDLRVFVNETFIDGNNLKKNILNRMSQLKQFTFNISSTIFINTEMNLPSNEDIQQTFNDFQYSKIICCVDYFQEYKQVLCHIYSYPFLMQHYEDVTNNFPGGLYPYVRLISLYDERPFEHDFFIRISQSFPFMEKLSINNLHAQKQKESYKLMNDKSNLSIIKYDHLIELQIDRAHDDYIEEFLCNTKTYLQNNIFFDVHYEALKRVTHNFTRDDTRINSTKVNQLFLFGKTECSKSCQDYFPFAVIN</sequence>
<gene>
    <name evidence="3" type="ORF">JXQ802_LOCUS46481</name>
    <name evidence="2" type="ORF">PYM288_LOCUS30717</name>
</gene>
<dbReference type="Proteomes" id="UP000663854">
    <property type="component" value="Unassembled WGS sequence"/>
</dbReference>
<evidence type="ECO:0000313" key="2">
    <source>
        <dbReference type="EMBL" id="CAF1317078.1"/>
    </source>
</evidence>
<evidence type="ECO:0000259" key="1">
    <source>
        <dbReference type="PROSITE" id="PS50181"/>
    </source>
</evidence>